<keyword evidence="4 7" id="KW-0812">Transmembrane</keyword>
<dbReference type="InterPro" id="IPR020846">
    <property type="entry name" value="MFS_dom"/>
</dbReference>
<feature type="transmembrane region" description="Helical" evidence="7">
    <location>
        <begin position="246"/>
        <end position="266"/>
    </location>
</feature>
<feature type="transmembrane region" description="Helical" evidence="7">
    <location>
        <begin position="332"/>
        <end position="350"/>
    </location>
</feature>
<dbReference type="Pfam" id="PF07690">
    <property type="entry name" value="MFS_1"/>
    <property type="match status" value="1"/>
</dbReference>
<evidence type="ECO:0000313" key="10">
    <source>
        <dbReference type="Proteomes" id="UP000809273"/>
    </source>
</evidence>
<evidence type="ECO:0000256" key="5">
    <source>
        <dbReference type="ARBA" id="ARBA00022989"/>
    </source>
</evidence>
<evidence type="ECO:0000256" key="6">
    <source>
        <dbReference type="ARBA" id="ARBA00023136"/>
    </source>
</evidence>
<evidence type="ECO:0000259" key="8">
    <source>
        <dbReference type="PROSITE" id="PS50850"/>
    </source>
</evidence>
<keyword evidence="5 7" id="KW-1133">Transmembrane helix</keyword>
<evidence type="ECO:0000256" key="3">
    <source>
        <dbReference type="ARBA" id="ARBA00022475"/>
    </source>
</evidence>
<evidence type="ECO:0000256" key="7">
    <source>
        <dbReference type="SAM" id="Phobius"/>
    </source>
</evidence>
<feature type="transmembrane region" description="Helical" evidence="7">
    <location>
        <begin position="83"/>
        <end position="102"/>
    </location>
</feature>
<dbReference type="Proteomes" id="UP000809273">
    <property type="component" value="Unassembled WGS sequence"/>
</dbReference>
<keyword evidence="3" id="KW-1003">Cell membrane</keyword>
<reference evidence="9" key="1">
    <citation type="journal article" date="2021" name="Environ. Microbiol.">
        <title>Genomic characterization of three novel Desulfobacterota classes expand the metabolic and phylogenetic diversity of the phylum.</title>
        <authorList>
            <person name="Murphy C.L."/>
            <person name="Biggerstaff J."/>
            <person name="Eichhorn A."/>
            <person name="Ewing E."/>
            <person name="Shahan R."/>
            <person name="Soriano D."/>
            <person name="Stewart S."/>
            <person name="VanMol K."/>
            <person name="Walker R."/>
            <person name="Walters P."/>
            <person name="Elshahed M.S."/>
            <person name="Youssef N.H."/>
        </authorList>
    </citation>
    <scope>NUCLEOTIDE SEQUENCE</scope>
    <source>
        <strain evidence="9">Zod_Metabat.24</strain>
    </source>
</reference>
<feature type="transmembrane region" description="Helical" evidence="7">
    <location>
        <begin position="48"/>
        <end position="71"/>
    </location>
</feature>
<comment type="subcellular location">
    <subcellularLocation>
        <location evidence="1">Cell membrane</location>
        <topology evidence="1">Multi-pass membrane protein</topology>
    </subcellularLocation>
</comment>
<dbReference type="PANTHER" id="PTHR23521:SF2">
    <property type="entry name" value="TRANSPORTER MFS SUPERFAMILY"/>
    <property type="match status" value="1"/>
</dbReference>
<evidence type="ECO:0000256" key="1">
    <source>
        <dbReference type="ARBA" id="ARBA00004651"/>
    </source>
</evidence>
<feature type="transmembrane region" description="Helical" evidence="7">
    <location>
        <begin position="142"/>
        <end position="164"/>
    </location>
</feature>
<feature type="domain" description="Major facilitator superfamily (MFS) profile" evidence="8">
    <location>
        <begin position="208"/>
        <end position="386"/>
    </location>
</feature>
<dbReference type="InterPro" id="IPR047200">
    <property type="entry name" value="MFS_YcaD-like"/>
</dbReference>
<evidence type="ECO:0000256" key="4">
    <source>
        <dbReference type="ARBA" id="ARBA00022692"/>
    </source>
</evidence>
<dbReference type="PANTHER" id="PTHR23521">
    <property type="entry name" value="TRANSPORTER MFS SUPERFAMILY"/>
    <property type="match status" value="1"/>
</dbReference>
<feature type="transmembrane region" description="Helical" evidence="7">
    <location>
        <begin position="211"/>
        <end position="234"/>
    </location>
</feature>
<sequence length="386" mass="41440">MTQNEYENNAEDHRIVKLIPLFVAISVLGLTLGLTLPVLSLAMDRVGASVTLIGLNTLFANLAALITASLTPVVITKVGGKRLIAWGLIFAGLTLTLFAFSTDIPSFFVFRIANGFSFGFIFVATETFVISMSSPERRARNMGIYGMAMATGGAFGPAIGFTLFEKSPGLPFLTGGAICLVSIIIFLLLFRPTETLKQSPKGVLSPAKIAIPLGAAVAFGFILEGVSALIPLYLKEIKFPPKSMGYIVTAFQLGAIPLQYPLCFIADKFGKRRYLATIYILIGIGFFTIPLFSAMKIFLVLSFLIGGAISSIHPVGMAIAGDDVKKDEYSQAAAYMSIGFSMGAIFGPYILSLAMDTFGYEYLFYTSGTVLVLLSLQPIVSVLNRS</sequence>
<dbReference type="Pfam" id="PF12832">
    <property type="entry name" value="MFS_1_like"/>
    <property type="match status" value="1"/>
</dbReference>
<dbReference type="GO" id="GO:0005886">
    <property type="term" value="C:plasma membrane"/>
    <property type="evidence" value="ECO:0007669"/>
    <property type="project" value="UniProtKB-SubCell"/>
</dbReference>
<feature type="transmembrane region" description="Helical" evidence="7">
    <location>
        <begin position="170"/>
        <end position="190"/>
    </location>
</feature>
<dbReference type="Gene3D" id="1.20.1250.20">
    <property type="entry name" value="MFS general substrate transporter like domains"/>
    <property type="match status" value="2"/>
</dbReference>
<gene>
    <name evidence="9" type="ORF">JW984_13400</name>
</gene>
<dbReference type="PROSITE" id="PS50850">
    <property type="entry name" value="MFS"/>
    <property type="match status" value="2"/>
</dbReference>
<feature type="transmembrane region" description="Helical" evidence="7">
    <location>
        <begin position="108"/>
        <end position="130"/>
    </location>
</feature>
<feature type="transmembrane region" description="Helical" evidence="7">
    <location>
        <begin position="362"/>
        <end position="383"/>
    </location>
</feature>
<accession>A0A9D8PRG1</accession>
<dbReference type="SUPFAM" id="SSF103473">
    <property type="entry name" value="MFS general substrate transporter"/>
    <property type="match status" value="1"/>
</dbReference>
<proteinExistence type="predicted"/>
<keyword evidence="2" id="KW-0813">Transport</keyword>
<dbReference type="InterPro" id="IPR024989">
    <property type="entry name" value="MFS_assoc_dom"/>
</dbReference>
<dbReference type="GO" id="GO:0022857">
    <property type="term" value="F:transmembrane transporter activity"/>
    <property type="evidence" value="ECO:0007669"/>
    <property type="project" value="InterPro"/>
</dbReference>
<dbReference type="AlphaFoldDB" id="A0A9D8PRG1"/>
<feature type="transmembrane region" description="Helical" evidence="7">
    <location>
        <begin position="273"/>
        <end position="292"/>
    </location>
</feature>
<feature type="transmembrane region" description="Helical" evidence="7">
    <location>
        <begin position="21"/>
        <end position="42"/>
    </location>
</feature>
<protein>
    <submittedName>
        <fullName evidence="9">MFS transporter</fullName>
    </submittedName>
</protein>
<name>A0A9D8PRG1_9DELT</name>
<evidence type="ECO:0000313" key="9">
    <source>
        <dbReference type="EMBL" id="MBN1574187.1"/>
    </source>
</evidence>
<feature type="transmembrane region" description="Helical" evidence="7">
    <location>
        <begin position="298"/>
        <end position="320"/>
    </location>
</feature>
<dbReference type="InterPro" id="IPR036259">
    <property type="entry name" value="MFS_trans_sf"/>
</dbReference>
<reference evidence="9" key="2">
    <citation type="submission" date="2021-01" db="EMBL/GenBank/DDBJ databases">
        <authorList>
            <person name="Hahn C.R."/>
            <person name="Youssef N.H."/>
            <person name="Elshahed M."/>
        </authorList>
    </citation>
    <scope>NUCLEOTIDE SEQUENCE</scope>
    <source>
        <strain evidence="9">Zod_Metabat.24</strain>
    </source>
</reference>
<organism evidence="9 10">
    <name type="scientific">Candidatus Zymogenus saltonus</name>
    <dbReference type="NCBI Taxonomy" id="2844893"/>
    <lineage>
        <taxon>Bacteria</taxon>
        <taxon>Deltaproteobacteria</taxon>
        <taxon>Candidatus Zymogenia</taxon>
        <taxon>Candidatus Zymogeniales</taxon>
        <taxon>Candidatus Zymogenaceae</taxon>
        <taxon>Candidatus Zymogenus</taxon>
    </lineage>
</organism>
<dbReference type="EMBL" id="JAFGIX010000069">
    <property type="protein sequence ID" value="MBN1574187.1"/>
    <property type="molecule type" value="Genomic_DNA"/>
</dbReference>
<comment type="caution">
    <text evidence="9">The sequence shown here is derived from an EMBL/GenBank/DDBJ whole genome shotgun (WGS) entry which is preliminary data.</text>
</comment>
<dbReference type="InterPro" id="IPR011701">
    <property type="entry name" value="MFS"/>
</dbReference>
<keyword evidence="6 7" id="KW-0472">Membrane</keyword>
<dbReference type="CDD" id="cd17477">
    <property type="entry name" value="MFS_YcaD_like"/>
    <property type="match status" value="1"/>
</dbReference>
<feature type="domain" description="Major facilitator superfamily (MFS) profile" evidence="8">
    <location>
        <begin position="1"/>
        <end position="194"/>
    </location>
</feature>
<evidence type="ECO:0000256" key="2">
    <source>
        <dbReference type="ARBA" id="ARBA00022448"/>
    </source>
</evidence>